<feature type="domain" description="VQ" evidence="2">
    <location>
        <begin position="52"/>
        <end position="77"/>
    </location>
</feature>
<evidence type="ECO:0000313" key="3">
    <source>
        <dbReference type="EMBL" id="KAF8404853.1"/>
    </source>
</evidence>
<sequence>MDPYTCYSPSSSSSSELLTNPQKTKRPTPSSSLHSVRKPPAKTSKKPKAPLPPPPRVYRVDAINFRQVVQKLTGAPEFQSRRLQSVAPPPLKLVLPPISGSNILAPLQRFCSPVKSPLSSVYKELMSDTLETKPGKLSDASMATSPFGFNMSPSWYTWCSFPLLSPGTLASLEQGTVL</sequence>
<dbReference type="InterPro" id="IPR008889">
    <property type="entry name" value="VQ"/>
</dbReference>
<dbReference type="PANTHER" id="PTHR34794">
    <property type="entry name" value="EXPRESSED PROTEIN"/>
    <property type="match status" value="1"/>
</dbReference>
<accession>A0A835DHS4</accession>
<evidence type="ECO:0000313" key="4">
    <source>
        <dbReference type="Proteomes" id="UP000655225"/>
    </source>
</evidence>
<proteinExistence type="predicted"/>
<evidence type="ECO:0000259" key="2">
    <source>
        <dbReference type="Pfam" id="PF05678"/>
    </source>
</evidence>
<dbReference type="OrthoDB" id="689462at2759"/>
<organism evidence="3 4">
    <name type="scientific">Tetracentron sinense</name>
    <name type="common">Spur-leaf</name>
    <dbReference type="NCBI Taxonomy" id="13715"/>
    <lineage>
        <taxon>Eukaryota</taxon>
        <taxon>Viridiplantae</taxon>
        <taxon>Streptophyta</taxon>
        <taxon>Embryophyta</taxon>
        <taxon>Tracheophyta</taxon>
        <taxon>Spermatophyta</taxon>
        <taxon>Magnoliopsida</taxon>
        <taxon>Trochodendrales</taxon>
        <taxon>Trochodendraceae</taxon>
        <taxon>Tetracentron</taxon>
    </lineage>
</organism>
<comment type="caution">
    <text evidence="3">The sequence shown here is derived from an EMBL/GenBank/DDBJ whole genome shotgun (WGS) entry which is preliminary data.</text>
</comment>
<feature type="compositionally biased region" description="Polar residues" evidence="1">
    <location>
        <begin position="16"/>
        <end position="34"/>
    </location>
</feature>
<dbReference type="Pfam" id="PF05678">
    <property type="entry name" value="VQ"/>
    <property type="match status" value="1"/>
</dbReference>
<gene>
    <name evidence="3" type="ORF">HHK36_009743</name>
</gene>
<dbReference type="OMA" id="YHTTSQN"/>
<dbReference type="EMBL" id="JABCRI010000006">
    <property type="protein sequence ID" value="KAF8404853.1"/>
    <property type="molecule type" value="Genomic_DNA"/>
</dbReference>
<dbReference type="PANTHER" id="PTHR34794:SF1">
    <property type="entry name" value="OS10G0101800 PROTEIN"/>
    <property type="match status" value="1"/>
</dbReference>
<dbReference type="AlphaFoldDB" id="A0A835DHS4"/>
<dbReference type="Proteomes" id="UP000655225">
    <property type="component" value="Unassembled WGS sequence"/>
</dbReference>
<protein>
    <recommendedName>
        <fullName evidence="2">VQ domain-containing protein</fullName>
    </recommendedName>
</protein>
<dbReference type="InterPro" id="IPR039610">
    <property type="entry name" value="VQ29"/>
</dbReference>
<keyword evidence="4" id="KW-1185">Reference proteome</keyword>
<evidence type="ECO:0000256" key="1">
    <source>
        <dbReference type="SAM" id="MobiDB-lite"/>
    </source>
</evidence>
<feature type="region of interest" description="Disordered" evidence="1">
    <location>
        <begin position="1"/>
        <end position="56"/>
    </location>
</feature>
<feature type="compositionally biased region" description="Basic residues" evidence="1">
    <location>
        <begin position="35"/>
        <end position="48"/>
    </location>
</feature>
<reference evidence="3 4" key="1">
    <citation type="submission" date="2020-04" db="EMBL/GenBank/DDBJ databases">
        <title>Plant Genome Project.</title>
        <authorList>
            <person name="Zhang R.-G."/>
        </authorList>
    </citation>
    <scope>NUCLEOTIDE SEQUENCE [LARGE SCALE GENOMIC DNA]</scope>
    <source>
        <strain evidence="3">YNK0</strain>
        <tissue evidence="3">Leaf</tissue>
    </source>
</reference>
<name>A0A835DHS4_TETSI</name>